<reference evidence="1 2" key="1">
    <citation type="submission" date="2020-09" db="EMBL/GenBank/DDBJ databases">
        <title>De no assembly of potato wild relative species, Solanum commersonii.</title>
        <authorList>
            <person name="Cho K."/>
        </authorList>
    </citation>
    <scope>NUCLEOTIDE SEQUENCE [LARGE SCALE GENOMIC DNA]</scope>
    <source>
        <strain evidence="1">LZ3.2</strain>
        <tissue evidence="1">Leaf</tissue>
    </source>
</reference>
<sequence>MEVRSSGLNWIENDEVPGSNSCRGKNIRWFLFIHPRFGNKFVYKSSALKLGSQELTSQSYI</sequence>
<protein>
    <submittedName>
        <fullName evidence="1">Uncharacterized protein</fullName>
    </submittedName>
</protein>
<dbReference type="Proteomes" id="UP000824120">
    <property type="component" value="Chromosome 9"/>
</dbReference>
<keyword evidence="2" id="KW-1185">Reference proteome</keyword>
<proteinExistence type="predicted"/>
<name>A0A9J5X7S3_SOLCO</name>
<accession>A0A9J5X7S3</accession>
<gene>
    <name evidence="1" type="ORF">H5410_044725</name>
</gene>
<comment type="caution">
    <text evidence="1">The sequence shown here is derived from an EMBL/GenBank/DDBJ whole genome shotgun (WGS) entry which is preliminary data.</text>
</comment>
<evidence type="ECO:0000313" key="1">
    <source>
        <dbReference type="EMBL" id="KAG5584291.1"/>
    </source>
</evidence>
<evidence type="ECO:0000313" key="2">
    <source>
        <dbReference type="Proteomes" id="UP000824120"/>
    </source>
</evidence>
<dbReference type="AlphaFoldDB" id="A0A9J5X7S3"/>
<dbReference type="EMBL" id="JACXVP010000009">
    <property type="protein sequence ID" value="KAG5584291.1"/>
    <property type="molecule type" value="Genomic_DNA"/>
</dbReference>
<organism evidence="1 2">
    <name type="scientific">Solanum commersonii</name>
    <name type="common">Commerson's wild potato</name>
    <name type="synonym">Commerson's nightshade</name>
    <dbReference type="NCBI Taxonomy" id="4109"/>
    <lineage>
        <taxon>Eukaryota</taxon>
        <taxon>Viridiplantae</taxon>
        <taxon>Streptophyta</taxon>
        <taxon>Embryophyta</taxon>
        <taxon>Tracheophyta</taxon>
        <taxon>Spermatophyta</taxon>
        <taxon>Magnoliopsida</taxon>
        <taxon>eudicotyledons</taxon>
        <taxon>Gunneridae</taxon>
        <taxon>Pentapetalae</taxon>
        <taxon>asterids</taxon>
        <taxon>lamiids</taxon>
        <taxon>Solanales</taxon>
        <taxon>Solanaceae</taxon>
        <taxon>Solanoideae</taxon>
        <taxon>Solaneae</taxon>
        <taxon>Solanum</taxon>
    </lineage>
</organism>